<accession>A0A9P7CK98</accession>
<evidence type="ECO:0000313" key="1">
    <source>
        <dbReference type="EMBL" id="KAG1564629.1"/>
    </source>
</evidence>
<name>A0A9P7CK98_9FUNG</name>
<reference evidence="1 2" key="1">
    <citation type="journal article" date="2020" name="Microb. Genom.">
        <title>Genetic diversity of clinical and environmental Mucorales isolates obtained from an investigation of mucormycosis cases among solid organ transplant recipients.</title>
        <authorList>
            <person name="Nguyen M.H."/>
            <person name="Kaul D."/>
            <person name="Muto C."/>
            <person name="Cheng S.J."/>
            <person name="Richter R.A."/>
            <person name="Bruno V.M."/>
            <person name="Liu G."/>
            <person name="Beyhan S."/>
            <person name="Sundermann A.J."/>
            <person name="Mounaud S."/>
            <person name="Pasculle A.W."/>
            <person name="Nierman W.C."/>
            <person name="Driscoll E."/>
            <person name="Cumbie R."/>
            <person name="Clancy C.J."/>
            <person name="Dupont C.L."/>
        </authorList>
    </citation>
    <scope>NUCLEOTIDE SEQUENCE [LARGE SCALE GENOMIC DNA]</scope>
    <source>
        <strain evidence="1 2">GL24</strain>
    </source>
</reference>
<proteinExistence type="predicted"/>
<dbReference type="EMBL" id="JAANIU010002511">
    <property type="protein sequence ID" value="KAG1564629.1"/>
    <property type="molecule type" value="Genomic_DNA"/>
</dbReference>
<organism evidence="1 2">
    <name type="scientific">Rhizopus delemar</name>
    <dbReference type="NCBI Taxonomy" id="936053"/>
    <lineage>
        <taxon>Eukaryota</taxon>
        <taxon>Fungi</taxon>
        <taxon>Fungi incertae sedis</taxon>
        <taxon>Mucoromycota</taxon>
        <taxon>Mucoromycotina</taxon>
        <taxon>Mucoromycetes</taxon>
        <taxon>Mucorales</taxon>
        <taxon>Mucorineae</taxon>
        <taxon>Rhizopodaceae</taxon>
        <taxon>Rhizopus</taxon>
    </lineage>
</organism>
<dbReference type="Proteomes" id="UP000740926">
    <property type="component" value="Unassembled WGS sequence"/>
</dbReference>
<dbReference type="AlphaFoldDB" id="A0A9P7CK98"/>
<gene>
    <name evidence="1" type="ORF">G6F50_010837</name>
</gene>
<keyword evidence="2" id="KW-1185">Reference proteome</keyword>
<comment type="caution">
    <text evidence="1">The sequence shown here is derived from an EMBL/GenBank/DDBJ whole genome shotgun (WGS) entry which is preliminary data.</text>
</comment>
<evidence type="ECO:0000313" key="2">
    <source>
        <dbReference type="Proteomes" id="UP000740926"/>
    </source>
</evidence>
<sequence>MPSVSITCRKAKVPIGQLRSRQRKLNIDNNRILDIHYPDRNGMVLLVYNGYSDERRPQLKRSKFILKDNSDSCDPKTLCDSKYANATDEERTGLVFMLIAIE</sequence>
<protein>
    <submittedName>
        <fullName evidence="1">Uncharacterized protein</fullName>
    </submittedName>
</protein>